<dbReference type="AlphaFoldDB" id="A0A085LZP0"/>
<sequence length="61" mass="6841">MSFWILFPFVLLLYTVVAVYYTHYPRQGVDPPHYTLLCGKVVCYCGGGGEECENTLGAYGK</sequence>
<dbReference type="Proteomes" id="UP000030764">
    <property type="component" value="Unassembled WGS sequence"/>
</dbReference>
<protein>
    <submittedName>
        <fullName evidence="1">Uncharacterized protein</fullName>
    </submittedName>
</protein>
<organism evidence="1 2">
    <name type="scientific">Trichuris suis</name>
    <name type="common">pig whipworm</name>
    <dbReference type="NCBI Taxonomy" id="68888"/>
    <lineage>
        <taxon>Eukaryota</taxon>
        <taxon>Metazoa</taxon>
        <taxon>Ecdysozoa</taxon>
        <taxon>Nematoda</taxon>
        <taxon>Enoplea</taxon>
        <taxon>Dorylaimia</taxon>
        <taxon>Trichinellida</taxon>
        <taxon>Trichuridae</taxon>
        <taxon>Trichuris</taxon>
    </lineage>
</organism>
<reference evidence="1 2" key="1">
    <citation type="journal article" date="2014" name="Nat. Genet.">
        <title>Genome and transcriptome of the porcine whipworm Trichuris suis.</title>
        <authorList>
            <person name="Jex A.R."/>
            <person name="Nejsum P."/>
            <person name="Schwarz E.M."/>
            <person name="Hu L."/>
            <person name="Young N.D."/>
            <person name="Hall R.S."/>
            <person name="Korhonen P.K."/>
            <person name="Liao S."/>
            <person name="Thamsborg S."/>
            <person name="Xia J."/>
            <person name="Xu P."/>
            <person name="Wang S."/>
            <person name="Scheerlinck J.P."/>
            <person name="Hofmann A."/>
            <person name="Sternberg P.W."/>
            <person name="Wang J."/>
            <person name="Gasser R.B."/>
        </authorList>
    </citation>
    <scope>NUCLEOTIDE SEQUENCE [LARGE SCALE GENOMIC DNA]</scope>
    <source>
        <strain evidence="1">DCEP-RM93M</strain>
    </source>
</reference>
<proteinExistence type="predicted"/>
<gene>
    <name evidence="1" type="ORF">M513_08663</name>
</gene>
<name>A0A085LZP0_9BILA</name>
<keyword evidence="2" id="KW-1185">Reference proteome</keyword>
<evidence type="ECO:0000313" key="1">
    <source>
        <dbReference type="EMBL" id="KFD50436.1"/>
    </source>
</evidence>
<dbReference type="EMBL" id="KL363253">
    <property type="protein sequence ID" value="KFD50436.1"/>
    <property type="molecule type" value="Genomic_DNA"/>
</dbReference>
<evidence type="ECO:0000313" key="2">
    <source>
        <dbReference type="Proteomes" id="UP000030764"/>
    </source>
</evidence>
<accession>A0A085LZP0</accession>